<dbReference type="GO" id="GO:0055085">
    <property type="term" value="P:transmembrane transport"/>
    <property type="evidence" value="ECO:0007669"/>
    <property type="project" value="InterPro"/>
</dbReference>
<dbReference type="InterPro" id="IPR050366">
    <property type="entry name" value="BP-dependent_transpt_permease"/>
</dbReference>
<dbReference type="EMBL" id="CAEZUX010000049">
    <property type="protein sequence ID" value="CAB4613574.1"/>
    <property type="molecule type" value="Genomic_DNA"/>
</dbReference>
<name>A0A6J6HR81_9ZZZZ</name>
<keyword evidence="2" id="KW-0813">Transport</keyword>
<comment type="subcellular location">
    <subcellularLocation>
        <location evidence="1">Cell membrane</location>
        <topology evidence="1">Multi-pass membrane protein</topology>
    </subcellularLocation>
</comment>
<dbReference type="Pfam" id="PF00528">
    <property type="entry name" value="BPD_transp_1"/>
    <property type="match status" value="1"/>
</dbReference>
<evidence type="ECO:0000256" key="4">
    <source>
        <dbReference type="ARBA" id="ARBA00022692"/>
    </source>
</evidence>
<accession>A0A6J6HR81</accession>
<keyword evidence="5 7" id="KW-1133">Transmembrane helix</keyword>
<keyword evidence="6 7" id="KW-0472">Membrane</keyword>
<dbReference type="CDD" id="cd06261">
    <property type="entry name" value="TM_PBP2"/>
    <property type="match status" value="1"/>
</dbReference>
<feature type="domain" description="ABC transmembrane type-1" evidence="8">
    <location>
        <begin position="112"/>
        <end position="314"/>
    </location>
</feature>
<keyword evidence="4 7" id="KW-0812">Transmembrane</keyword>
<dbReference type="SUPFAM" id="SSF161098">
    <property type="entry name" value="MetI-like"/>
    <property type="match status" value="1"/>
</dbReference>
<evidence type="ECO:0000259" key="8">
    <source>
        <dbReference type="PROSITE" id="PS50928"/>
    </source>
</evidence>
<dbReference type="Gene3D" id="1.10.3720.10">
    <property type="entry name" value="MetI-like"/>
    <property type="match status" value="1"/>
</dbReference>
<dbReference type="GO" id="GO:0005886">
    <property type="term" value="C:plasma membrane"/>
    <property type="evidence" value="ECO:0007669"/>
    <property type="project" value="UniProtKB-SubCell"/>
</dbReference>
<evidence type="ECO:0000256" key="1">
    <source>
        <dbReference type="ARBA" id="ARBA00004651"/>
    </source>
</evidence>
<dbReference type="PANTHER" id="PTHR43386:SF1">
    <property type="entry name" value="D,D-DIPEPTIDE TRANSPORT SYSTEM PERMEASE PROTEIN DDPC-RELATED"/>
    <property type="match status" value="1"/>
</dbReference>
<gene>
    <name evidence="9" type="ORF">UFOPK1874_00583</name>
</gene>
<dbReference type="AlphaFoldDB" id="A0A6J6HR81"/>
<dbReference type="InterPro" id="IPR035906">
    <property type="entry name" value="MetI-like_sf"/>
</dbReference>
<evidence type="ECO:0000256" key="3">
    <source>
        <dbReference type="ARBA" id="ARBA00022475"/>
    </source>
</evidence>
<dbReference type="Pfam" id="PF12911">
    <property type="entry name" value="OppC_N"/>
    <property type="match status" value="1"/>
</dbReference>
<feature type="transmembrane region" description="Helical" evidence="7">
    <location>
        <begin position="114"/>
        <end position="139"/>
    </location>
</feature>
<proteinExistence type="predicted"/>
<feature type="transmembrane region" description="Helical" evidence="7">
    <location>
        <begin position="151"/>
        <end position="168"/>
    </location>
</feature>
<dbReference type="InterPro" id="IPR025966">
    <property type="entry name" value="OppC_N"/>
</dbReference>
<evidence type="ECO:0000256" key="5">
    <source>
        <dbReference type="ARBA" id="ARBA00022989"/>
    </source>
</evidence>
<feature type="transmembrane region" description="Helical" evidence="7">
    <location>
        <begin position="242"/>
        <end position="258"/>
    </location>
</feature>
<dbReference type="InterPro" id="IPR000515">
    <property type="entry name" value="MetI-like"/>
</dbReference>
<dbReference type="PANTHER" id="PTHR43386">
    <property type="entry name" value="OLIGOPEPTIDE TRANSPORT SYSTEM PERMEASE PROTEIN APPC"/>
    <property type="match status" value="1"/>
</dbReference>
<dbReference type="PROSITE" id="PS50928">
    <property type="entry name" value="ABC_TM1"/>
    <property type="match status" value="1"/>
</dbReference>
<keyword evidence="3" id="KW-1003">Cell membrane</keyword>
<feature type="transmembrane region" description="Helical" evidence="7">
    <location>
        <begin position="188"/>
        <end position="207"/>
    </location>
</feature>
<sequence length="331" mass="35638">MSASASIEESIPAEAQKNSVESKSPLQLALARFQRDRVAKFALSVIGFYIFVALFAPVICAVLGISPYRLDGDALNDFGLPKGSFGGISGEHWLGVEPGTGRDILARLIYGARISLFVGFCATLVTTSIGIVIGVISGYKRGKVDAVIGRITDLTLAFPSLLLIIALTRPITQRLESFGIPEGNPARIAYIILILGTFGWVYVARIVRGQTLSLREREFIEAARASGAGTWRIVFKELMPNLWAPVIVTVTLSMPGYVATESTLSFLGLGMLPPTASWGAMLGDSVRYYRADPTYLFIPGIALIVLVLAFNIVGDAVRDALDPKADRQQIG</sequence>
<evidence type="ECO:0000256" key="2">
    <source>
        <dbReference type="ARBA" id="ARBA00022448"/>
    </source>
</evidence>
<protein>
    <submittedName>
        <fullName evidence="9">Unannotated protein</fullName>
    </submittedName>
</protein>
<organism evidence="9">
    <name type="scientific">freshwater metagenome</name>
    <dbReference type="NCBI Taxonomy" id="449393"/>
    <lineage>
        <taxon>unclassified sequences</taxon>
        <taxon>metagenomes</taxon>
        <taxon>ecological metagenomes</taxon>
    </lineage>
</organism>
<evidence type="ECO:0000256" key="6">
    <source>
        <dbReference type="ARBA" id="ARBA00023136"/>
    </source>
</evidence>
<evidence type="ECO:0000256" key="7">
    <source>
        <dbReference type="SAM" id="Phobius"/>
    </source>
</evidence>
<reference evidence="9" key="1">
    <citation type="submission" date="2020-05" db="EMBL/GenBank/DDBJ databases">
        <authorList>
            <person name="Chiriac C."/>
            <person name="Salcher M."/>
            <person name="Ghai R."/>
            <person name="Kavagutti S V."/>
        </authorList>
    </citation>
    <scope>NUCLEOTIDE SEQUENCE</scope>
</reference>
<feature type="transmembrane region" description="Helical" evidence="7">
    <location>
        <begin position="41"/>
        <end position="65"/>
    </location>
</feature>
<evidence type="ECO:0000313" key="9">
    <source>
        <dbReference type="EMBL" id="CAB4613574.1"/>
    </source>
</evidence>
<feature type="transmembrane region" description="Helical" evidence="7">
    <location>
        <begin position="295"/>
        <end position="314"/>
    </location>
</feature>